<keyword evidence="7" id="KW-1185">Reference proteome</keyword>
<dbReference type="PANTHER" id="PTHR30537">
    <property type="entry name" value="HTH-TYPE TRANSCRIPTIONAL REGULATOR"/>
    <property type="match status" value="1"/>
</dbReference>
<dbReference type="SUPFAM" id="SSF53850">
    <property type="entry name" value="Periplasmic binding protein-like II"/>
    <property type="match status" value="1"/>
</dbReference>
<proteinExistence type="inferred from homology"/>
<feature type="domain" description="HTH lysR-type" evidence="5">
    <location>
        <begin position="13"/>
        <end position="70"/>
    </location>
</feature>
<keyword evidence="3 6" id="KW-0238">DNA-binding</keyword>
<evidence type="ECO:0000256" key="1">
    <source>
        <dbReference type="ARBA" id="ARBA00009437"/>
    </source>
</evidence>
<organism evidence="6 7">
    <name type="scientific">Vulcaniibacterium thermophilum</name>
    <dbReference type="NCBI Taxonomy" id="1169913"/>
    <lineage>
        <taxon>Bacteria</taxon>
        <taxon>Pseudomonadati</taxon>
        <taxon>Pseudomonadota</taxon>
        <taxon>Gammaproteobacteria</taxon>
        <taxon>Lysobacterales</taxon>
        <taxon>Lysobacteraceae</taxon>
        <taxon>Vulcaniibacterium</taxon>
    </lineage>
</organism>
<evidence type="ECO:0000256" key="2">
    <source>
        <dbReference type="ARBA" id="ARBA00023015"/>
    </source>
</evidence>
<evidence type="ECO:0000256" key="3">
    <source>
        <dbReference type="ARBA" id="ARBA00023125"/>
    </source>
</evidence>
<keyword evidence="2" id="KW-0805">Transcription regulation</keyword>
<dbReference type="InterPro" id="IPR005119">
    <property type="entry name" value="LysR_subst-bd"/>
</dbReference>
<reference evidence="6" key="2">
    <citation type="submission" date="2020-09" db="EMBL/GenBank/DDBJ databases">
        <authorList>
            <person name="Sun Q."/>
            <person name="Kim S."/>
        </authorList>
    </citation>
    <scope>NUCLEOTIDE SEQUENCE</scope>
    <source>
        <strain evidence="6">KCTC 32020</strain>
    </source>
</reference>
<dbReference type="SUPFAM" id="SSF46785">
    <property type="entry name" value="Winged helix' DNA-binding domain"/>
    <property type="match status" value="1"/>
</dbReference>
<dbReference type="GO" id="GO:0003700">
    <property type="term" value="F:DNA-binding transcription factor activity"/>
    <property type="evidence" value="ECO:0007669"/>
    <property type="project" value="InterPro"/>
</dbReference>
<reference evidence="6" key="1">
    <citation type="journal article" date="2014" name="Int. J. Syst. Evol. Microbiol.">
        <title>Complete genome sequence of Corynebacterium casei LMG S-19264T (=DSM 44701T), isolated from a smear-ripened cheese.</title>
        <authorList>
            <consortium name="US DOE Joint Genome Institute (JGI-PGF)"/>
            <person name="Walter F."/>
            <person name="Albersmeier A."/>
            <person name="Kalinowski J."/>
            <person name="Ruckert C."/>
        </authorList>
    </citation>
    <scope>NUCLEOTIDE SEQUENCE</scope>
    <source>
        <strain evidence="6">KCTC 32020</strain>
    </source>
</reference>
<dbReference type="Pfam" id="PF03466">
    <property type="entry name" value="LysR_substrate"/>
    <property type="match status" value="1"/>
</dbReference>
<dbReference type="EMBL" id="BNCF01000010">
    <property type="protein sequence ID" value="GHE37072.1"/>
    <property type="molecule type" value="Genomic_DNA"/>
</dbReference>
<dbReference type="PANTHER" id="PTHR30537:SF79">
    <property type="entry name" value="TRANSCRIPTIONAL REGULATOR-RELATED"/>
    <property type="match status" value="1"/>
</dbReference>
<dbReference type="InterPro" id="IPR036388">
    <property type="entry name" value="WH-like_DNA-bd_sf"/>
</dbReference>
<dbReference type="CDD" id="cd08432">
    <property type="entry name" value="PBP2_GcdR_TrpI_HvrB_AmpR_like"/>
    <property type="match status" value="1"/>
</dbReference>
<name>A0A918Z556_9GAMM</name>
<dbReference type="GO" id="GO:0043565">
    <property type="term" value="F:sequence-specific DNA binding"/>
    <property type="evidence" value="ECO:0007669"/>
    <property type="project" value="TreeGrafter"/>
</dbReference>
<dbReference type="InterPro" id="IPR058163">
    <property type="entry name" value="LysR-type_TF_proteobact-type"/>
</dbReference>
<dbReference type="GO" id="GO:0006351">
    <property type="term" value="P:DNA-templated transcription"/>
    <property type="evidence" value="ECO:0007669"/>
    <property type="project" value="TreeGrafter"/>
</dbReference>
<dbReference type="OrthoDB" id="5526340at2"/>
<dbReference type="Gene3D" id="3.40.190.10">
    <property type="entry name" value="Periplasmic binding protein-like II"/>
    <property type="match status" value="2"/>
</dbReference>
<gene>
    <name evidence="6" type="ORF">GCM10007167_19020</name>
</gene>
<sequence>MSASHGSGPRRPPPLQALRALEAAVRHESYTLAAEELALTQSAVSHQLRELEALLGETLFRRVGRRMVPTAQARAMATRIREGLHMLESAVERAPQRRSPGTLHLSLLPSFAFKWLVPRLGQFHARYPEIALDIRATLELADFRHDGVDVAVRYGKGHWDGAESALLARETLFAVASPRLHQGRLPRNLRELRPDDLIGNPFEPWTPWLRAAGLDWPEPHPRLVIGDAALLLEAAVSGQGIALTRELLARDDLAAGRLVRLFDVAVQDGRAYWLVWPKGSRKLPMIAALRQWLQNELQRA</sequence>
<evidence type="ECO:0000313" key="7">
    <source>
        <dbReference type="Proteomes" id="UP000636453"/>
    </source>
</evidence>
<dbReference type="NCBIfam" id="NF008352">
    <property type="entry name" value="PRK11139.1"/>
    <property type="match status" value="1"/>
</dbReference>
<accession>A0A918Z556</accession>
<dbReference type="Gene3D" id="1.10.10.10">
    <property type="entry name" value="Winged helix-like DNA-binding domain superfamily/Winged helix DNA-binding domain"/>
    <property type="match status" value="1"/>
</dbReference>
<protein>
    <submittedName>
        <fullName evidence="6">DNA-binding transcriptional activator GcvA</fullName>
    </submittedName>
</protein>
<dbReference type="PROSITE" id="PS50931">
    <property type="entry name" value="HTH_LYSR"/>
    <property type="match status" value="1"/>
</dbReference>
<evidence type="ECO:0000256" key="4">
    <source>
        <dbReference type="ARBA" id="ARBA00023163"/>
    </source>
</evidence>
<evidence type="ECO:0000313" key="6">
    <source>
        <dbReference type="EMBL" id="GHE37072.1"/>
    </source>
</evidence>
<dbReference type="AlphaFoldDB" id="A0A918Z556"/>
<comment type="caution">
    <text evidence="6">The sequence shown here is derived from an EMBL/GenBank/DDBJ whole genome shotgun (WGS) entry which is preliminary data.</text>
</comment>
<comment type="similarity">
    <text evidence="1">Belongs to the LysR transcriptional regulatory family.</text>
</comment>
<dbReference type="Proteomes" id="UP000636453">
    <property type="component" value="Unassembled WGS sequence"/>
</dbReference>
<dbReference type="Pfam" id="PF00126">
    <property type="entry name" value="HTH_1"/>
    <property type="match status" value="1"/>
</dbReference>
<dbReference type="InterPro" id="IPR036390">
    <property type="entry name" value="WH_DNA-bd_sf"/>
</dbReference>
<keyword evidence="4" id="KW-0804">Transcription</keyword>
<evidence type="ECO:0000259" key="5">
    <source>
        <dbReference type="PROSITE" id="PS50931"/>
    </source>
</evidence>
<dbReference type="RefSeq" id="WP_146473829.1">
    <property type="nucleotide sequence ID" value="NZ_BNCF01000010.1"/>
</dbReference>
<dbReference type="InterPro" id="IPR000847">
    <property type="entry name" value="LysR_HTH_N"/>
</dbReference>
<dbReference type="PRINTS" id="PR00039">
    <property type="entry name" value="HTHLYSR"/>
</dbReference>